<dbReference type="SUPFAM" id="SSF50998">
    <property type="entry name" value="Quinoprotein alcohol dehydrogenase-like"/>
    <property type="match status" value="1"/>
</dbReference>
<dbReference type="InterPro" id="IPR011047">
    <property type="entry name" value="Quinoprotein_ADH-like_sf"/>
</dbReference>
<dbReference type="PROSITE" id="PS50082">
    <property type="entry name" value="WD_REPEATS_2"/>
    <property type="match status" value="4"/>
</dbReference>
<sequence length="953" mass="106989">MGELGTFPPGLEPLYTRMLKQVQTARKDRSNIYYKVIYVILTVFRPISLDELGPLAEVPAAASDDESLTDIIELCGSFLTIQQRTVYFVHDSAKGFLMNSASNFQYDAEEQHHLVFSTSLNIISTSLRRDILGQESSEAKPMEKTLAPLRYPCTRWVFHLTRCASDALVAELADDGPLDWFLRKNYLHWLEVLGHMSFISAGILSMMELERILQNHTSRLADLARDESRFIRYHRPGIEQSPHLVSSALVFSPNCSITRDVYQQEQPNWTTLKPRVEDYWSPGLHSMEGHTRGVEAISFSHDGRLLVSGSSDHTVIVWDVITGEPINRLRGHTGGLTSLAFSGIDYRVALASKDGTIMIWDAEQSRCVWALKDHENPQIDVLSVAFSQDGRLLAAGSSDREIGLWDPETRLHLQTLLHTPPMEDFKGREEPAMSVAISRHNRFLASSDGSTTCIWNLKSGIRLHEIRCNFFHAMPFVTFSSKNELAMIDGNTFKILDPVSAKCLKVHRTGTNTSSYSLSFSPDGNFLALGRFSNSITIFDTTTWDRVQELKETASSVLFSPSGNLLASVRDERIKIWDLNIRNPAKTTRFNEAIRSWDVNFISFSPDGSLVVFGSEDRQPTLWDSMTGEYARTIQSSDECGAFTPTFSSDSRLIAFLNTRDFLVEETKTGVKCMVVSEQTLSKQTSEPYDDDRICSAAFSPDNRRIVILMRSGYFHILDIQSGRSIQRLKSKRSYISSLAFSHDGLCLAVSHPGYIELWDTTLWEHKQLLNLPVKSDVIRGLVSVFSKDNVWIAHGTYTRGETRINILSLLHGTCVQTFDIRGSCTVQSFDPTCLRIETDMGTFDLVEGEPRPKSYRISKDGQWIPRGTERVLWLPPEFRPDDPLKCCTVFSGSKIAFSLPSGGVLIVGFAPDGPAMVSQELSFSPPALVSCPATRLADQILVPTKRRHSQTN</sequence>
<dbReference type="InterPro" id="IPR001680">
    <property type="entry name" value="WD40_rpt"/>
</dbReference>
<feature type="repeat" description="WD" evidence="3">
    <location>
        <begin position="287"/>
        <end position="328"/>
    </location>
</feature>
<evidence type="ECO:0000313" key="4">
    <source>
        <dbReference type="EMBL" id="KAF4468596.1"/>
    </source>
</evidence>
<organism evidence="4 5">
    <name type="scientific">Fusarium albosuccineum</name>
    <dbReference type="NCBI Taxonomy" id="1237068"/>
    <lineage>
        <taxon>Eukaryota</taxon>
        <taxon>Fungi</taxon>
        <taxon>Dikarya</taxon>
        <taxon>Ascomycota</taxon>
        <taxon>Pezizomycotina</taxon>
        <taxon>Sordariomycetes</taxon>
        <taxon>Hypocreomycetidae</taxon>
        <taxon>Hypocreales</taxon>
        <taxon>Nectriaceae</taxon>
        <taxon>Fusarium</taxon>
        <taxon>Fusarium decemcellulare species complex</taxon>
    </lineage>
</organism>
<dbReference type="InterPro" id="IPR020472">
    <property type="entry name" value="WD40_PAC1"/>
</dbReference>
<evidence type="ECO:0000313" key="5">
    <source>
        <dbReference type="Proteomes" id="UP000554235"/>
    </source>
</evidence>
<dbReference type="PANTHER" id="PTHR19879">
    <property type="entry name" value="TRANSCRIPTION INITIATION FACTOR TFIID"/>
    <property type="match status" value="1"/>
</dbReference>
<dbReference type="PRINTS" id="PR00320">
    <property type="entry name" value="GPROTEINBRPT"/>
</dbReference>
<evidence type="ECO:0000256" key="2">
    <source>
        <dbReference type="ARBA" id="ARBA00022737"/>
    </source>
</evidence>
<keyword evidence="2" id="KW-0677">Repeat</keyword>
<dbReference type="OrthoDB" id="538223at2759"/>
<dbReference type="AlphaFoldDB" id="A0A8H4LGH0"/>
<dbReference type="PANTHER" id="PTHR19879:SF9">
    <property type="entry name" value="TRANSCRIPTION INITIATION FACTOR TFIID SUBUNIT 5"/>
    <property type="match status" value="1"/>
</dbReference>
<dbReference type="SMART" id="SM00320">
    <property type="entry name" value="WD40"/>
    <property type="match status" value="9"/>
</dbReference>
<proteinExistence type="predicted"/>
<feature type="repeat" description="WD" evidence="3">
    <location>
        <begin position="599"/>
        <end position="633"/>
    </location>
</feature>
<evidence type="ECO:0000256" key="3">
    <source>
        <dbReference type="PROSITE-ProRule" id="PRU00221"/>
    </source>
</evidence>
<dbReference type="PROSITE" id="PS50294">
    <property type="entry name" value="WD_REPEATS_REGION"/>
    <property type="match status" value="3"/>
</dbReference>
<dbReference type="EMBL" id="JAADYS010000593">
    <property type="protein sequence ID" value="KAF4468596.1"/>
    <property type="molecule type" value="Genomic_DNA"/>
</dbReference>
<protein>
    <submittedName>
        <fullName evidence="4">WD40 repeat</fullName>
    </submittedName>
</protein>
<keyword evidence="5" id="KW-1185">Reference proteome</keyword>
<dbReference type="InterPro" id="IPR019775">
    <property type="entry name" value="WD40_repeat_CS"/>
</dbReference>
<dbReference type="Pfam" id="PF00400">
    <property type="entry name" value="WD40"/>
    <property type="match status" value="6"/>
</dbReference>
<evidence type="ECO:0000256" key="1">
    <source>
        <dbReference type="ARBA" id="ARBA00022574"/>
    </source>
</evidence>
<dbReference type="Proteomes" id="UP000554235">
    <property type="component" value="Unassembled WGS sequence"/>
</dbReference>
<keyword evidence="1 3" id="KW-0853">WD repeat</keyword>
<reference evidence="4 5" key="1">
    <citation type="submission" date="2020-01" db="EMBL/GenBank/DDBJ databases">
        <title>Identification and distribution of gene clusters putatively required for synthesis of sphingolipid metabolism inhibitors in phylogenetically diverse species of the filamentous fungus Fusarium.</title>
        <authorList>
            <person name="Kim H.-S."/>
            <person name="Busman M."/>
            <person name="Brown D.W."/>
            <person name="Divon H."/>
            <person name="Uhlig S."/>
            <person name="Proctor R.H."/>
        </authorList>
    </citation>
    <scope>NUCLEOTIDE SEQUENCE [LARGE SCALE GENOMIC DNA]</scope>
    <source>
        <strain evidence="4 5">NRRL 20459</strain>
    </source>
</reference>
<dbReference type="InterPro" id="IPR015943">
    <property type="entry name" value="WD40/YVTN_repeat-like_dom_sf"/>
</dbReference>
<name>A0A8H4LGH0_9HYPO</name>
<dbReference type="SUPFAM" id="SSF50960">
    <property type="entry name" value="TolB, C-terminal domain"/>
    <property type="match status" value="1"/>
</dbReference>
<gene>
    <name evidence="4" type="ORF">FALBO_4516</name>
</gene>
<feature type="repeat" description="WD" evidence="3">
    <location>
        <begin position="329"/>
        <end position="370"/>
    </location>
</feature>
<feature type="repeat" description="WD" evidence="3">
    <location>
        <begin position="381"/>
        <end position="415"/>
    </location>
</feature>
<dbReference type="CDD" id="cd00200">
    <property type="entry name" value="WD40"/>
    <property type="match status" value="1"/>
</dbReference>
<dbReference type="PROSITE" id="PS00678">
    <property type="entry name" value="WD_REPEATS_1"/>
    <property type="match status" value="2"/>
</dbReference>
<dbReference type="Gene3D" id="2.130.10.10">
    <property type="entry name" value="YVTN repeat-like/Quinoprotein amine dehydrogenase"/>
    <property type="match status" value="3"/>
</dbReference>
<comment type="caution">
    <text evidence="4">The sequence shown here is derived from an EMBL/GenBank/DDBJ whole genome shotgun (WGS) entry which is preliminary data.</text>
</comment>
<accession>A0A8H4LGH0</accession>